<protein>
    <submittedName>
        <fullName evidence="8 10">Highly divergent homeobox</fullName>
    </submittedName>
</protein>
<reference evidence="10 11" key="3">
    <citation type="journal article" date="2015" name="Nat. Commun.">
        <title>RFX transcription factors are essential for hearing in mice.</title>
        <authorList>
            <person name="Elkon R."/>
            <person name="Milon B."/>
            <person name="Morrison L."/>
            <person name="Shah M."/>
            <person name="Vijayakumar S."/>
            <person name="Racherla M."/>
            <person name="Leitch C.C."/>
            <person name="Silipino L."/>
            <person name="Hadi S."/>
            <person name="Weiss-Gayet M."/>
            <person name="Barras E."/>
            <person name="Schmid C.D."/>
            <person name="Ait-Lounis A."/>
            <person name="Barnes A."/>
            <person name="Song Y."/>
            <person name="Eisenman D.J."/>
            <person name="Eliyahu E."/>
            <person name="Frolenkov G.I."/>
            <person name="Strome S.E."/>
            <person name="Durand B."/>
            <person name="Zaghloul N.A."/>
            <person name="Jones S.M."/>
            <person name="Reith W."/>
            <person name="Hertzano R."/>
        </authorList>
    </citation>
    <scope>NUCLEOTIDE SEQUENCE</scope>
    <source>
        <strain evidence="10 11">Tuebingen</strain>
    </source>
</reference>
<dbReference type="SMART" id="SM00389">
    <property type="entry name" value="HOX"/>
    <property type="match status" value="2"/>
</dbReference>
<feature type="region of interest" description="Disordered" evidence="6">
    <location>
        <begin position="117"/>
        <end position="142"/>
    </location>
</feature>
<gene>
    <name evidence="8 10 11 12" type="primary">hdx</name>
</gene>
<evidence type="ECO:0000256" key="3">
    <source>
        <dbReference type="ARBA" id="ARBA00023242"/>
    </source>
</evidence>
<evidence type="ECO:0000256" key="6">
    <source>
        <dbReference type="SAM" id="MobiDB-lite"/>
    </source>
</evidence>
<organism evidence="8">
    <name type="scientific">Danio rerio</name>
    <name type="common">Zebrafish</name>
    <name type="synonym">Brachydanio rerio</name>
    <dbReference type="NCBI Taxonomy" id="7955"/>
    <lineage>
        <taxon>Eukaryota</taxon>
        <taxon>Metazoa</taxon>
        <taxon>Chordata</taxon>
        <taxon>Craniata</taxon>
        <taxon>Vertebrata</taxon>
        <taxon>Euteleostomi</taxon>
        <taxon>Actinopterygii</taxon>
        <taxon>Neopterygii</taxon>
        <taxon>Teleostei</taxon>
        <taxon>Ostariophysi</taxon>
        <taxon>Cypriniformes</taxon>
        <taxon>Danionidae</taxon>
        <taxon>Danioninae</taxon>
        <taxon>Danio</taxon>
    </lineage>
</organism>
<feature type="DNA-binding region" description="Homeobox" evidence="4">
    <location>
        <begin position="419"/>
        <end position="482"/>
    </location>
</feature>
<evidence type="ECO:0000313" key="12">
    <source>
        <dbReference type="ZFIN" id="ZDB-GENE-140106-165"/>
    </source>
</evidence>
<dbReference type="PANTHER" id="PTHR11636">
    <property type="entry name" value="POU DOMAIN"/>
    <property type="match status" value="1"/>
</dbReference>
<dbReference type="PROSITE" id="PS50071">
    <property type="entry name" value="HOMEOBOX_2"/>
    <property type="match status" value="2"/>
</dbReference>
<feature type="DNA-binding region" description="Homeobox" evidence="4">
    <location>
        <begin position="18"/>
        <end position="75"/>
    </location>
</feature>
<keyword evidence="3 4" id="KW-0539">Nucleus</keyword>
<evidence type="ECO:0000313" key="8">
    <source>
        <dbReference type="Ensembl" id="ENSDARP00000102393"/>
    </source>
</evidence>
<dbReference type="RefSeq" id="NP_001189423.1">
    <property type="nucleotide sequence ID" value="NM_001202494.1"/>
</dbReference>
<keyword evidence="2 4" id="KW-0371">Homeobox</keyword>
<feature type="domain" description="Homeobox" evidence="7">
    <location>
        <begin position="16"/>
        <end position="74"/>
    </location>
</feature>
<proteinExistence type="predicted"/>
<dbReference type="InterPro" id="IPR050255">
    <property type="entry name" value="POU_domain_TF"/>
</dbReference>
<dbReference type="AlphaFoldDB" id="E7F5L7"/>
<accession>E7F5L7</accession>
<feature type="region of interest" description="Disordered" evidence="6">
    <location>
        <begin position="638"/>
        <end position="676"/>
    </location>
</feature>
<dbReference type="AGR" id="ZFIN:ZDB-GENE-140106-165"/>
<dbReference type="OrthoDB" id="10055960at2759"/>
<reference evidence="8" key="1">
    <citation type="submission" date="2011-07" db="UniProtKB">
        <authorList>
            <consortium name="Ensembl"/>
        </authorList>
    </citation>
    <scope>IDENTIFICATION</scope>
    <source>
        <strain evidence="8">Tuebingen</strain>
    </source>
</reference>
<feature type="compositionally biased region" description="Low complexity" evidence="6">
    <location>
        <begin position="127"/>
        <end position="142"/>
    </location>
</feature>
<evidence type="ECO:0000256" key="4">
    <source>
        <dbReference type="PROSITE-ProRule" id="PRU00108"/>
    </source>
</evidence>
<feature type="coiled-coil region" evidence="5">
    <location>
        <begin position="577"/>
        <end position="611"/>
    </location>
</feature>
<keyword evidence="1 4" id="KW-0238">DNA-binding</keyword>
<evidence type="ECO:0000259" key="7">
    <source>
        <dbReference type="PROSITE" id="PS50071"/>
    </source>
</evidence>
<dbReference type="STRING" id="7955.ENSDARP00000102393"/>
<sequence length="676" mass="73941">MEKWLEKRSIHTMNLRSVFTAEQQRILERYYENGMTNQSKSCFQLILQCAQETKLDFSVVRTWVGNKRRKLASKADQNGATAHGLPHQHLGAAGAFVAGSVLTAEMAAMRNIQRGPSVTHLLPPQASSSSSSSSPSSSSPLSGHSDVILTGIYASCFDASAQNRTGTKSLPLHTEMELPGHDRTDAALHRTTIAAAIQRKAPIIPSPGALKPVTSRDSAVIAPSWAKPCRTSQPPSWNLTSPLKTSVAHRGPVDSGAQVQQALTVAGLGERPPTGNAPETVVRKSRPVDASEIFSIAMETADADDEYSREEELANMAVQMQCSKGSVDGGRRSSAGSSALVDSPGLSEKSQSACALNLSNSALFGEKGCKTSSFLLNRSSSPISLPLKLISQASSRIPCLKVTSNMSALWLHSNSRKRTLQDRTQFSDRDLYTLKRYWDNGMTSLGSLCKEKIAAAAIQLNVDTEIIKTWIGNRRRKYRLMGIEIPPPKGGPIMFSNQPAPHSPHIPEDDFQTADLGEASEHNDAMSLCLSDDASDLYLKENDVNDESDGSTPAKHVKIEIVEDEDDDDGDMLTTEMEHMQNLLEFKNEEVQFLENELQNQRQRFSKLKSFTNSLLIAVKNKNIKRQQELLASLPQKGNEDWDLGLENHSESGAGTPNILKESSVSEEEDCDQMRL</sequence>
<keyword evidence="9" id="KW-1185">Reference proteome</keyword>
<dbReference type="PANTHER" id="PTHR11636:SF80">
    <property type="entry name" value="HIGHLY DIVERGENT HOMEOBOX"/>
    <property type="match status" value="1"/>
</dbReference>
<dbReference type="Bgee" id="ENSDARG00000079382">
    <property type="expression patterns" value="Expressed in camera-type eye and 24 other cell types or tissues"/>
</dbReference>
<name>E7F5L7_DANRE</name>
<dbReference type="InterPro" id="IPR009057">
    <property type="entry name" value="Homeodomain-like_sf"/>
</dbReference>
<evidence type="ECO:0000313" key="9">
    <source>
        <dbReference type="Proteomes" id="UP000000437"/>
    </source>
</evidence>
<evidence type="ECO:0000313" key="11">
    <source>
        <dbReference type="RefSeq" id="NP_001189424.1"/>
    </source>
</evidence>
<dbReference type="InterPro" id="IPR001356">
    <property type="entry name" value="HD"/>
</dbReference>
<dbReference type="GeneID" id="797948"/>
<dbReference type="Ensembl" id="ENSDART00000111681.4">
    <property type="protein sequence ID" value="ENSDARP00000102393.3"/>
    <property type="gene ID" value="ENSDARG00000079382.4"/>
</dbReference>
<evidence type="ECO:0000313" key="10">
    <source>
        <dbReference type="RefSeq" id="NP_001189423.1"/>
    </source>
</evidence>
<evidence type="ECO:0000256" key="2">
    <source>
        <dbReference type="ARBA" id="ARBA00023155"/>
    </source>
</evidence>
<dbReference type="CTD" id="139324"/>
<dbReference type="GO" id="GO:0005634">
    <property type="term" value="C:nucleus"/>
    <property type="evidence" value="ECO:0007669"/>
    <property type="project" value="UniProtKB-SubCell"/>
</dbReference>
<dbReference type="GO" id="GO:0003677">
    <property type="term" value="F:DNA binding"/>
    <property type="evidence" value="ECO:0007669"/>
    <property type="project" value="UniProtKB-UniRule"/>
</dbReference>
<reference evidence="10 11" key="5">
    <citation type="submission" date="2025-04" db="UniProtKB">
        <authorList>
            <consortium name="RefSeq"/>
        </authorList>
    </citation>
    <scope>IDENTIFICATION</scope>
    <source>
        <strain evidence="10 11">Tuebingen</strain>
    </source>
</reference>
<accession>A0A8M1P2K8</accession>
<comment type="subcellular location">
    <subcellularLocation>
        <location evidence="4">Nucleus</location>
    </subcellularLocation>
</comment>
<dbReference type="EMBL" id="FP103010">
    <property type="status" value="NOT_ANNOTATED_CDS"/>
    <property type="molecule type" value="Genomic_DNA"/>
</dbReference>
<evidence type="ECO:0000256" key="1">
    <source>
        <dbReference type="ARBA" id="ARBA00023125"/>
    </source>
</evidence>
<dbReference type="ZFIN" id="ZDB-GENE-140106-165">
    <property type="gene designation" value="hdx"/>
</dbReference>
<dbReference type="OMA" id="QPCKIEP"/>
<keyword evidence="5" id="KW-0175">Coiled coil</keyword>
<dbReference type="Gene3D" id="1.10.10.60">
    <property type="entry name" value="Homeodomain-like"/>
    <property type="match status" value="2"/>
</dbReference>
<dbReference type="GlyGen" id="E7F5L7">
    <property type="glycosylation" value="1 site"/>
</dbReference>
<dbReference type="SUPFAM" id="SSF46689">
    <property type="entry name" value="Homeodomain-like"/>
    <property type="match status" value="2"/>
</dbReference>
<reference evidence="10 11" key="4">
    <citation type="journal article" date="2018" name="Int. J. Dev. Biol.">
        <title>Pou3f transcription factor expression during embryonic development highlights distinct pou3f3 and pou3f4 localization in the Xenopus laevis kidney.</title>
        <authorList>
            <person name="Cosse-Etchepare C."/>
            <person name="Gervi I."/>
            <person name="Buisson I."/>
            <person name="Formery L."/>
            <person name="Schubert M."/>
            <person name="Riou J.F."/>
            <person name="Umbhauer M."/>
            <person name="Le Bouffant R."/>
        </authorList>
    </citation>
    <scope>NUCLEOTIDE SEQUENCE</scope>
    <source>
        <strain evidence="10 11">Tuebingen</strain>
    </source>
</reference>
<dbReference type="RefSeq" id="NP_001189424.1">
    <property type="nucleotide sequence ID" value="NM_001202495.1"/>
</dbReference>
<feature type="domain" description="Homeobox" evidence="7">
    <location>
        <begin position="417"/>
        <end position="481"/>
    </location>
</feature>
<dbReference type="GeneTree" id="ENSGT00390000008591"/>
<feature type="compositionally biased region" description="Acidic residues" evidence="6">
    <location>
        <begin position="665"/>
        <end position="676"/>
    </location>
</feature>
<feature type="region of interest" description="Disordered" evidence="6">
    <location>
        <begin position="324"/>
        <end position="343"/>
    </location>
</feature>
<dbReference type="Proteomes" id="UP000000437">
    <property type="component" value="Chromosome 14"/>
</dbReference>
<reference evidence="8 9" key="2">
    <citation type="journal article" date="2013" name="Nature">
        <title>The zebrafish reference genome sequence and its relationship to the human genome.</title>
        <authorList>
            <consortium name="Genome Reference Consortium Zebrafish"/>
            <person name="Howe K."/>
            <person name="Clark M.D."/>
            <person name="Torroja C.F."/>
            <person name="Torrance J."/>
            <person name="Berthelot C."/>
            <person name="Muffato M."/>
            <person name="Collins J.E."/>
            <person name="Humphray S."/>
            <person name="McLaren K."/>
            <person name="Matthews L."/>
            <person name="McLaren S."/>
            <person name="Sealy I."/>
            <person name="Caccamo M."/>
            <person name="Churcher C."/>
            <person name="Scott C."/>
            <person name="Barrett J.C."/>
            <person name="Koch R."/>
            <person name="Rauch G.J."/>
            <person name="White S."/>
            <person name="Chow W."/>
            <person name="Kilian B."/>
            <person name="Quintais L.T."/>
            <person name="Guerra-Assuncao J.A."/>
            <person name="Zhou Y."/>
            <person name="Gu Y."/>
            <person name="Yen J."/>
            <person name="Vogel J.H."/>
            <person name="Eyre T."/>
            <person name="Redmond S."/>
            <person name="Banerjee R."/>
            <person name="Chi J."/>
            <person name="Fu B."/>
            <person name="Langley E."/>
            <person name="Maguire S.F."/>
            <person name="Laird G.K."/>
            <person name="Lloyd D."/>
            <person name="Kenyon E."/>
            <person name="Donaldson S."/>
            <person name="Sehra H."/>
            <person name="Almeida-King J."/>
            <person name="Loveland J."/>
            <person name="Trevanion S."/>
            <person name="Jones M."/>
            <person name="Quail M."/>
            <person name="Willey D."/>
            <person name="Hunt A."/>
            <person name="Burton J."/>
            <person name="Sims S."/>
            <person name="McLay K."/>
            <person name="Plumb B."/>
            <person name="Davis J."/>
            <person name="Clee C."/>
            <person name="Oliver K."/>
            <person name="Clark R."/>
            <person name="Riddle C."/>
            <person name="Elliot D."/>
            <person name="Eliott D."/>
            <person name="Threadgold G."/>
            <person name="Harden G."/>
            <person name="Ware D."/>
            <person name="Begum S."/>
            <person name="Mortimore B."/>
            <person name="Mortimer B."/>
            <person name="Kerry G."/>
            <person name="Heath P."/>
            <person name="Phillimore B."/>
            <person name="Tracey A."/>
            <person name="Corby N."/>
            <person name="Dunn M."/>
            <person name="Johnson C."/>
            <person name="Wood J."/>
            <person name="Clark S."/>
            <person name="Pelan S."/>
            <person name="Griffiths G."/>
            <person name="Smith M."/>
            <person name="Glithero R."/>
            <person name="Howden P."/>
            <person name="Barker N."/>
            <person name="Lloyd C."/>
            <person name="Stevens C."/>
            <person name="Harley J."/>
            <person name="Holt K."/>
            <person name="Panagiotidis G."/>
            <person name="Lovell J."/>
            <person name="Beasley H."/>
            <person name="Henderson C."/>
            <person name="Gordon D."/>
            <person name="Auger K."/>
            <person name="Wright D."/>
            <person name="Collins J."/>
            <person name="Raisen C."/>
            <person name="Dyer L."/>
            <person name="Leung K."/>
            <person name="Robertson L."/>
            <person name="Ambridge K."/>
            <person name="Leongamornlert D."/>
            <person name="McGuire S."/>
            <person name="Gilderthorp R."/>
            <person name="Griffiths C."/>
            <person name="Manthravadi D."/>
            <person name="Nichol S."/>
            <person name="Barker G."/>
            <person name="Whitehead S."/>
            <person name="Kay M."/>
            <person name="Brown J."/>
            <person name="Murnane C."/>
            <person name="Gray E."/>
            <person name="Humphries M."/>
            <person name="Sycamore N."/>
            <person name="Barker D."/>
            <person name="Saunders D."/>
            <person name="Wallis J."/>
            <person name="Babbage A."/>
            <person name="Hammond S."/>
            <person name="Mashreghi-Mohammadi M."/>
            <person name="Barr L."/>
            <person name="Martin S."/>
            <person name="Wray P."/>
            <person name="Ellington A."/>
            <person name="Matthews N."/>
            <person name="Ellwood M."/>
            <person name="Woodmansey R."/>
            <person name="Clark G."/>
            <person name="Cooper J."/>
            <person name="Cooper J."/>
            <person name="Tromans A."/>
            <person name="Grafham D."/>
            <person name="Skuce C."/>
            <person name="Pandian R."/>
            <person name="Andrews R."/>
            <person name="Harrison E."/>
            <person name="Kimberley A."/>
            <person name="Garnett J."/>
            <person name="Fosker N."/>
            <person name="Hall R."/>
            <person name="Garner P."/>
            <person name="Kelly D."/>
            <person name="Bird C."/>
            <person name="Palmer S."/>
            <person name="Gehring I."/>
            <person name="Berger A."/>
            <person name="Dooley C.M."/>
            <person name="Ersan-Urun Z."/>
            <person name="Eser C."/>
            <person name="Geiger H."/>
            <person name="Geisler M."/>
            <person name="Karotki L."/>
            <person name="Kirn A."/>
            <person name="Konantz J."/>
            <person name="Konantz M."/>
            <person name="Oberlander M."/>
            <person name="Rudolph-Geiger S."/>
            <person name="Teucke M."/>
            <person name="Lanz C."/>
            <person name="Raddatz G."/>
            <person name="Osoegawa K."/>
            <person name="Zhu B."/>
            <person name="Rapp A."/>
            <person name="Widaa S."/>
            <person name="Langford C."/>
            <person name="Yang F."/>
            <person name="Schuster S.C."/>
            <person name="Carter N.P."/>
            <person name="Harrow J."/>
            <person name="Ning Z."/>
            <person name="Herrero J."/>
            <person name="Searle S.M."/>
            <person name="Enright A."/>
            <person name="Geisler R."/>
            <person name="Plasterk R.H."/>
            <person name="Lee C."/>
            <person name="Westerfield M."/>
            <person name="de Jong P.J."/>
            <person name="Zon L.I."/>
            <person name="Postlethwait J.H."/>
            <person name="Nusslein-Volhard C."/>
            <person name="Hubbard T.J."/>
            <person name="Roest Crollius H."/>
            <person name="Rogers J."/>
            <person name="Stemple D.L."/>
        </authorList>
    </citation>
    <scope>NUCLEOTIDE SEQUENCE [LARGE SCALE GENOMIC DNA]</scope>
    <source>
        <strain evidence="8">Tuebingen</strain>
    </source>
</reference>
<dbReference type="Ensembl" id="ENSDART00000172665.2">
    <property type="protein sequence ID" value="ENSDARP00000130885.1"/>
    <property type="gene ID" value="ENSDARG00000079382.4"/>
</dbReference>
<dbReference type="CDD" id="cd00086">
    <property type="entry name" value="homeodomain"/>
    <property type="match status" value="2"/>
</dbReference>
<dbReference type="KEGG" id="dre:797948"/>
<evidence type="ECO:0000256" key="5">
    <source>
        <dbReference type="SAM" id="Coils"/>
    </source>
</evidence>
<dbReference type="EMBL" id="FP103005">
    <property type="status" value="NOT_ANNOTATED_CDS"/>
    <property type="molecule type" value="Genomic_DNA"/>
</dbReference>